<name>X0UTM3_9ZZZZ</name>
<gene>
    <name evidence="1" type="ORF">S01H1_38963</name>
</gene>
<reference evidence="1" key="1">
    <citation type="journal article" date="2014" name="Front. Microbiol.">
        <title>High frequency of phylogenetically diverse reductive dehalogenase-homologous genes in deep subseafloor sedimentary metagenomes.</title>
        <authorList>
            <person name="Kawai M."/>
            <person name="Futagami T."/>
            <person name="Toyoda A."/>
            <person name="Takaki Y."/>
            <person name="Nishi S."/>
            <person name="Hori S."/>
            <person name="Arai W."/>
            <person name="Tsubouchi T."/>
            <person name="Morono Y."/>
            <person name="Uchiyama I."/>
            <person name="Ito T."/>
            <person name="Fujiyama A."/>
            <person name="Inagaki F."/>
            <person name="Takami H."/>
        </authorList>
    </citation>
    <scope>NUCLEOTIDE SEQUENCE</scope>
    <source>
        <strain evidence="1">Expedition CK06-06</strain>
    </source>
</reference>
<proteinExistence type="predicted"/>
<comment type="caution">
    <text evidence="1">The sequence shown here is derived from an EMBL/GenBank/DDBJ whole genome shotgun (WGS) entry which is preliminary data.</text>
</comment>
<dbReference type="AlphaFoldDB" id="X0UTM3"/>
<accession>X0UTM3</accession>
<sequence>MDNDGEWHLSTLGHFLGLLVDCKTGIEAVAYRITEEGPSNDNGGFVRTMEVTIYPNGSVVKAIEGTHTIHKTLVALIEGGIVT</sequence>
<organism evidence="1">
    <name type="scientific">marine sediment metagenome</name>
    <dbReference type="NCBI Taxonomy" id="412755"/>
    <lineage>
        <taxon>unclassified sequences</taxon>
        <taxon>metagenomes</taxon>
        <taxon>ecological metagenomes</taxon>
    </lineage>
</organism>
<dbReference type="EMBL" id="BARS01024550">
    <property type="protein sequence ID" value="GAG09204.1"/>
    <property type="molecule type" value="Genomic_DNA"/>
</dbReference>
<protein>
    <submittedName>
        <fullName evidence="1">Uncharacterized protein</fullName>
    </submittedName>
</protein>
<evidence type="ECO:0000313" key="1">
    <source>
        <dbReference type="EMBL" id="GAG09204.1"/>
    </source>
</evidence>